<dbReference type="OrthoDB" id="7400976at2"/>
<organism evidence="1 2">
    <name type="scientific">Alteriqipengyuania halimionae</name>
    <dbReference type="NCBI Taxonomy" id="1926630"/>
    <lineage>
        <taxon>Bacteria</taxon>
        <taxon>Pseudomonadati</taxon>
        <taxon>Pseudomonadota</taxon>
        <taxon>Alphaproteobacteria</taxon>
        <taxon>Sphingomonadales</taxon>
        <taxon>Erythrobacteraceae</taxon>
        <taxon>Alteriqipengyuania</taxon>
    </lineage>
</organism>
<accession>A0A6I4U4L8</accession>
<dbReference type="AlphaFoldDB" id="A0A6I4U4L8"/>
<reference evidence="1 2" key="1">
    <citation type="submission" date="2019-12" db="EMBL/GenBank/DDBJ databases">
        <title>Genomic-based taxomic classification of the family Erythrobacteraceae.</title>
        <authorList>
            <person name="Xu L."/>
        </authorList>
    </citation>
    <scope>NUCLEOTIDE SEQUENCE [LARGE SCALE GENOMIC DNA]</scope>
    <source>
        <strain evidence="1 2">LMG 29519</strain>
    </source>
</reference>
<keyword evidence="2" id="KW-1185">Reference proteome</keyword>
<gene>
    <name evidence="1" type="ORF">GRI68_11980</name>
</gene>
<proteinExistence type="predicted"/>
<dbReference type="RefSeq" id="WP_160617455.1">
    <property type="nucleotide sequence ID" value="NZ_WTYR01000001.1"/>
</dbReference>
<dbReference type="Proteomes" id="UP000429229">
    <property type="component" value="Unassembled WGS sequence"/>
</dbReference>
<evidence type="ECO:0000313" key="2">
    <source>
        <dbReference type="Proteomes" id="UP000429229"/>
    </source>
</evidence>
<dbReference type="EMBL" id="WTYR01000001">
    <property type="protein sequence ID" value="MXP10898.1"/>
    <property type="molecule type" value="Genomic_DNA"/>
</dbReference>
<comment type="caution">
    <text evidence="1">The sequence shown here is derived from an EMBL/GenBank/DDBJ whole genome shotgun (WGS) entry which is preliminary data.</text>
</comment>
<sequence>MRPATRYSIIALAALATVFVAVSAGLFSASFALARANPEAALALDGDNPDAIIRRAERLAQAGGESTSSGDQLFAAARDSIAALPLNAPAFRLFASTNASSDELDRFKALVAMSDRLSRRDLGTQLFLIETAVEDDDVASVLYHYDNAMRMRESSRALLLPVLAAAIKSPAIRAHLQPYLKRDTPWLGEFLRQAVATTPDSRDVVALLIESGGMPEGDFYQALHSQLLSRLVSEGRTDLALRYYRSLDGADPAYLASLAMTDASTNARYTPVSWQRYDIAGVDSLFLVADDGDYELSSTFEPGFPGPIMRKVAAIAPGSYTFSAQQRADDFAPDSELRWQIECIGGERKETVLNRTVAMENEFTVQADFEVPEWCESQIVTAFARIGYEPRDTSMTISSPSLARR</sequence>
<name>A0A6I4U4L8_9SPHN</name>
<evidence type="ECO:0000313" key="1">
    <source>
        <dbReference type="EMBL" id="MXP10898.1"/>
    </source>
</evidence>
<protein>
    <submittedName>
        <fullName evidence="1">Uncharacterized protein</fullName>
    </submittedName>
</protein>